<keyword evidence="2 7" id="KW-0812">Transmembrane</keyword>
<dbReference type="PROSITE" id="PS51751">
    <property type="entry name" value="EXPERA"/>
    <property type="match status" value="2"/>
</dbReference>
<dbReference type="AlphaFoldDB" id="A0A2J7PYS1"/>
<feature type="transmembrane region" description="Helical" evidence="9">
    <location>
        <begin position="34"/>
        <end position="55"/>
    </location>
</feature>
<accession>A0A2J7PYS1</accession>
<evidence type="ECO:0000256" key="6">
    <source>
        <dbReference type="ARBA" id="ARBA00034760"/>
    </source>
</evidence>
<feature type="transmembrane region" description="Helical" evidence="9">
    <location>
        <begin position="64"/>
        <end position="83"/>
    </location>
</feature>
<feature type="transmembrane region" description="Helical" evidence="9">
    <location>
        <begin position="329"/>
        <end position="351"/>
    </location>
</feature>
<dbReference type="GO" id="GO:0012505">
    <property type="term" value="C:endomembrane system"/>
    <property type="evidence" value="ECO:0007669"/>
    <property type="project" value="UniProtKB-SubCell"/>
</dbReference>
<evidence type="ECO:0000256" key="8">
    <source>
        <dbReference type="SAM" id="MobiDB-lite"/>
    </source>
</evidence>
<organism evidence="11 12">
    <name type="scientific">Cryptotermes secundus</name>
    <dbReference type="NCBI Taxonomy" id="105785"/>
    <lineage>
        <taxon>Eukaryota</taxon>
        <taxon>Metazoa</taxon>
        <taxon>Ecdysozoa</taxon>
        <taxon>Arthropoda</taxon>
        <taxon>Hexapoda</taxon>
        <taxon>Insecta</taxon>
        <taxon>Pterygota</taxon>
        <taxon>Neoptera</taxon>
        <taxon>Polyneoptera</taxon>
        <taxon>Dictyoptera</taxon>
        <taxon>Blattodea</taxon>
        <taxon>Blattoidea</taxon>
        <taxon>Termitoidae</taxon>
        <taxon>Kalotermitidae</taxon>
        <taxon>Cryptotermitinae</taxon>
        <taxon>Cryptotermes</taxon>
    </lineage>
</organism>
<evidence type="ECO:0000256" key="2">
    <source>
        <dbReference type="ARBA" id="ARBA00022692"/>
    </source>
</evidence>
<evidence type="ECO:0000256" key="9">
    <source>
        <dbReference type="SAM" id="Phobius"/>
    </source>
</evidence>
<dbReference type="OrthoDB" id="8181520at2759"/>
<keyword evidence="12" id="KW-1185">Reference proteome</keyword>
<comment type="subcellular location">
    <subcellularLocation>
        <location evidence="1">Endomembrane system</location>
        <topology evidence="1">Multi-pass membrane protein</topology>
    </subcellularLocation>
</comment>
<evidence type="ECO:0000259" key="10">
    <source>
        <dbReference type="PROSITE" id="PS51751"/>
    </source>
</evidence>
<dbReference type="PANTHER" id="PTHR14568">
    <property type="entry name" value="TRANSMEMBRANE SUPERFAMILY 6 MEMBER 1/2"/>
    <property type="match status" value="1"/>
</dbReference>
<feature type="transmembrane region" description="Helical" evidence="9">
    <location>
        <begin position="103"/>
        <end position="130"/>
    </location>
</feature>
<dbReference type="InterPro" id="IPR033118">
    <property type="entry name" value="EXPERA"/>
</dbReference>
<dbReference type="InterPro" id="IPR059044">
    <property type="entry name" value="TM_Tm6sf1/2"/>
</dbReference>
<dbReference type="InParanoid" id="A0A2J7PYS1"/>
<feature type="domain" description="EXPERA" evidence="10">
    <location>
        <begin position="205"/>
        <end position="346"/>
    </location>
</feature>
<dbReference type="Pfam" id="PF26083">
    <property type="entry name" value="TM_Tm6sf2"/>
    <property type="match status" value="1"/>
</dbReference>
<feature type="transmembrane region" description="Helical" evidence="9">
    <location>
        <begin position="289"/>
        <end position="309"/>
    </location>
</feature>
<dbReference type="EMBL" id="NEVH01020342">
    <property type="protein sequence ID" value="PNF21482.1"/>
    <property type="molecule type" value="Genomic_DNA"/>
</dbReference>
<feature type="region of interest" description="Disordered" evidence="8">
    <location>
        <begin position="361"/>
        <end position="385"/>
    </location>
</feature>
<dbReference type="CDD" id="cd21106">
    <property type="entry name" value="TM6SF1-like"/>
    <property type="match status" value="1"/>
</dbReference>
<evidence type="ECO:0000256" key="1">
    <source>
        <dbReference type="ARBA" id="ARBA00004127"/>
    </source>
</evidence>
<dbReference type="EMBL" id="NEVH01020342">
    <property type="protein sequence ID" value="PNF21483.1"/>
    <property type="molecule type" value="Genomic_DNA"/>
</dbReference>
<protein>
    <submittedName>
        <fullName evidence="11">Transmembrane 6 superfamily member 1</fullName>
    </submittedName>
</protein>
<gene>
    <name evidence="11" type="primary">TM6SF1_2</name>
    <name evidence="11" type="ORF">B7P43_G13553</name>
</gene>
<feature type="transmembrane region" description="Helical" evidence="9">
    <location>
        <begin position="142"/>
        <end position="159"/>
    </location>
</feature>
<dbReference type="EMBL" id="NEVH01020342">
    <property type="protein sequence ID" value="PNF21484.1"/>
    <property type="molecule type" value="Genomic_DNA"/>
</dbReference>
<proteinExistence type="inferred from homology"/>
<evidence type="ECO:0000313" key="12">
    <source>
        <dbReference type="Proteomes" id="UP000235965"/>
    </source>
</evidence>
<evidence type="ECO:0000256" key="3">
    <source>
        <dbReference type="ARBA" id="ARBA00022737"/>
    </source>
</evidence>
<comment type="similarity">
    <text evidence="6">Belongs to the TM6SF family.</text>
</comment>
<dbReference type="InterPro" id="IPR047195">
    <property type="entry name" value="TM6SF1-like"/>
</dbReference>
<keyword evidence="5 7" id="KW-0472">Membrane</keyword>
<dbReference type="GO" id="GO:0016020">
    <property type="term" value="C:membrane"/>
    <property type="evidence" value="ECO:0007669"/>
    <property type="project" value="UniProtKB-UniRule"/>
</dbReference>
<keyword evidence="4 7" id="KW-1133">Transmembrane helix</keyword>
<feature type="transmembrane region" description="Helical" evidence="9">
    <location>
        <begin position="254"/>
        <end position="277"/>
    </location>
</feature>
<evidence type="ECO:0000256" key="7">
    <source>
        <dbReference type="PROSITE-ProRule" id="PRU01087"/>
    </source>
</evidence>
<evidence type="ECO:0000313" key="11">
    <source>
        <dbReference type="EMBL" id="PNF21483.1"/>
    </source>
</evidence>
<sequence length="385" mass="41942">MGAELLPTVVALVSALLSIPVCYGYTLLCESLSQVEMLAVAGAIMTAVVAISAFLTKGKVKNKMYYGFSLFTFTAVIDIIGGLEADGIVHGFMTTYLKHGEPYLLSAWGAVACYWDGTVFLTCYIIMVYLSSNGRSYRTLGLHWSSSILNSMVVLLLGACLSESGPGWCTILNTPYVLFPLAVAVQCLAETPSHQPQTNGKPSWLDKALVVLLIESSLAALLKGLATCGSKLYIPNWYRTVAEPILEEQKPAPFAAIQGLVTLFYFLPGYLAVAWGLMTNPGQRWLQDLAVILAGASFNAGGSTVATVFHGLTKPEHRLPSTVNHSAYWAFWGVNTLLSIVPQIVAVRLMWLPVHVSHQVKNGKQKTNRKGQEKQKKNPRKLKEN</sequence>
<evidence type="ECO:0000256" key="5">
    <source>
        <dbReference type="ARBA" id="ARBA00023136"/>
    </source>
</evidence>
<comment type="caution">
    <text evidence="11">The sequence shown here is derived from an EMBL/GenBank/DDBJ whole genome shotgun (WGS) entry which is preliminary data.</text>
</comment>
<dbReference type="Proteomes" id="UP000235965">
    <property type="component" value="Unassembled WGS sequence"/>
</dbReference>
<name>A0A2J7PYS1_9NEOP</name>
<feature type="domain" description="EXPERA" evidence="10">
    <location>
        <begin position="61"/>
        <end position="184"/>
    </location>
</feature>
<evidence type="ECO:0000256" key="4">
    <source>
        <dbReference type="ARBA" id="ARBA00022989"/>
    </source>
</evidence>
<dbReference type="PANTHER" id="PTHR14568:SF8">
    <property type="entry name" value="EXPERA DOMAIN-CONTAINING PROTEIN"/>
    <property type="match status" value="1"/>
</dbReference>
<reference evidence="11 12" key="1">
    <citation type="submission" date="2017-12" db="EMBL/GenBank/DDBJ databases">
        <title>Hemimetabolous genomes reveal molecular basis of termite eusociality.</title>
        <authorList>
            <person name="Harrison M.C."/>
            <person name="Jongepier E."/>
            <person name="Robertson H.M."/>
            <person name="Arning N."/>
            <person name="Bitard-Feildel T."/>
            <person name="Chao H."/>
            <person name="Childers C.P."/>
            <person name="Dinh H."/>
            <person name="Doddapaneni H."/>
            <person name="Dugan S."/>
            <person name="Gowin J."/>
            <person name="Greiner C."/>
            <person name="Han Y."/>
            <person name="Hu H."/>
            <person name="Hughes D.S.T."/>
            <person name="Huylmans A.-K."/>
            <person name="Kemena C."/>
            <person name="Kremer L.P.M."/>
            <person name="Lee S.L."/>
            <person name="Lopez-Ezquerra A."/>
            <person name="Mallet L."/>
            <person name="Monroy-Kuhn J.M."/>
            <person name="Moser A."/>
            <person name="Murali S.C."/>
            <person name="Muzny D.M."/>
            <person name="Otani S."/>
            <person name="Piulachs M.-D."/>
            <person name="Poelchau M."/>
            <person name="Qu J."/>
            <person name="Schaub F."/>
            <person name="Wada-Katsumata A."/>
            <person name="Worley K.C."/>
            <person name="Xie Q."/>
            <person name="Ylla G."/>
            <person name="Poulsen M."/>
            <person name="Gibbs R.A."/>
            <person name="Schal C."/>
            <person name="Richards S."/>
            <person name="Belles X."/>
            <person name="Korb J."/>
            <person name="Bornberg-Bauer E."/>
        </authorList>
    </citation>
    <scope>NUCLEOTIDE SEQUENCE [LARGE SCALE GENOMIC DNA]</scope>
    <source>
        <tissue evidence="11">Whole body</tissue>
    </source>
</reference>
<keyword evidence="3" id="KW-0677">Repeat</keyword>
<feature type="compositionally biased region" description="Basic and acidic residues" evidence="8">
    <location>
        <begin position="370"/>
        <end position="385"/>
    </location>
</feature>